<gene>
    <name evidence="2" type="ORF">XAT740_LOCUS56943</name>
</gene>
<name>A0A816FGV1_ADIRI</name>
<dbReference type="AlphaFoldDB" id="A0A816FGV1"/>
<protein>
    <submittedName>
        <fullName evidence="2">Uncharacterized protein</fullName>
    </submittedName>
</protein>
<feature type="region of interest" description="Disordered" evidence="1">
    <location>
        <begin position="60"/>
        <end position="85"/>
    </location>
</feature>
<sequence>NINLVNITKYLLYLAQTAFGPGSSATITDEIVVGERFFEVLKSFKDSYFNELYTYDTLELDDEYDEMSDEEESDNDMNDYDGNEH</sequence>
<feature type="non-terminal residue" evidence="2">
    <location>
        <position position="1"/>
    </location>
</feature>
<accession>A0A816FGV1</accession>
<dbReference type="EMBL" id="CAJNOR010011457">
    <property type="protein sequence ID" value="CAF1661434.1"/>
    <property type="molecule type" value="Genomic_DNA"/>
</dbReference>
<proteinExistence type="predicted"/>
<keyword evidence="3" id="KW-1185">Reference proteome</keyword>
<evidence type="ECO:0000313" key="2">
    <source>
        <dbReference type="EMBL" id="CAF1661434.1"/>
    </source>
</evidence>
<evidence type="ECO:0000313" key="3">
    <source>
        <dbReference type="Proteomes" id="UP000663828"/>
    </source>
</evidence>
<evidence type="ECO:0000256" key="1">
    <source>
        <dbReference type="SAM" id="MobiDB-lite"/>
    </source>
</evidence>
<dbReference type="Proteomes" id="UP000663828">
    <property type="component" value="Unassembled WGS sequence"/>
</dbReference>
<reference evidence="2" key="1">
    <citation type="submission" date="2021-02" db="EMBL/GenBank/DDBJ databases">
        <authorList>
            <person name="Nowell W R."/>
        </authorList>
    </citation>
    <scope>NUCLEOTIDE SEQUENCE</scope>
</reference>
<organism evidence="2 3">
    <name type="scientific">Adineta ricciae</name>
    <name type="common">Rotifer</name>
    <dbReference type="NCBI Taxonomy" id="249248"/>
    <lineage>
        <taxon>Eukaryota</taxon>
        <taxon>Metazoa</taxon>
        <taxon>Spiralia</taxon>
        <taxon>Gnathifera</taxon>
        <taxon>Rotifera</taxon>
        <taxon>Eurotatoria</taxon>
        <taxon>Bdelloidea</taxon>
        <taxon>Adinetida</taxon>
        <taxon>Adinetidae</taxon>
        <taxon>Adineta</taxon>
    </lineage>
</organism>
<comment type="caution">
    <text evidence="2">The sequence shown here is derived from an EMBL/GenBank/DDBJ whole genome shotgun (WGS) entry which is preliminary data.</text>
</comment>